<evidence type="ECO:0000256" key="2">
    <source>
        <dbReference type="PROSITE-ProRule" id="PRU00169"/>
    </source>
</evidence>
<dbReference type="InParanoid" id="A0A078A2J8"/>
<dbReference type="InterPro" id="IPR001789">
    <property type="entry name" value="Sig_transdc_resp-reg_receiver"/>
</dbReference>
<feature type="domain" description="Response regulatory" evidence="3">
    <location>
        <begin position="16"/>
        <end position="152"/>
    </location>
</feature>
<dbReference type="InterPro" id="IPR050956">
    <property type="entry name" value="2C_system_His_kinase"/>
</dbReference>
<dbReference type="CDD" id="cd17546">
    <property type="entry name" value="REC_hyHK_CKI1_RcsC-like"/>
    <property type="match status" value="1"/>
</dbReference>
<dbReference type="InterPro" id="IPR011006">
    <property type="entry name" value="CheY-like_superfamily"/>
</dbReference>
<accession>A0A078A2J8</accession>
<reference evidence="4 5" key="1">
    <citation type="submission" date="2014-06" db="EMBL/GenBank/DDBJ databases">
        <authorList>
            <person name="Swart Estienne"/>
        </authorList>
    </citation>
    <scope>NUCLEOTIDE SEQUENCE [LARGE SCALE GENOMIC DNA]</scope>
    <source>
        <strain evidence="4 5">130c</strain>
    </source>
</reference>
<protein>
    <submittedName>
        <fullName evidence="4">Multi-sensor hybrid histidine kinase</fullName>
    </submittedName>
</protein>
<evidence type="ECO:0000313" key="5">
    <source>
        <dbReference type="Proteomes" id="UP000039865"/>
    </source>
</evidence>
<dbReference type="Pfam" id="PF00072">
    <property type="entry name" value="Response_reg"/>
    <property type="match status" value="1"/>
</dbReference>
<dbReference type="PROSITE" id="PS50110">
    <property type="entry name" value="RESPONSE_REGULATORY"/>
    <property type="match status" value="1"/>
</dbReference>
<dbReference type="GO" id="GO:0000160">
    <property type="term" value="P:phosphorelay signal transduction system"/>
    <property type="evidence" value="ECO:0007669"/>
    <property type="project" value="InterPro"/>
</dbReference>
<dbReference type="AlphaFoldDB" id="A0A078A2J8"/>
<organism evidence="4 5">
    <name type="scientific">Stylonychia lemnae</name>
    <name type="common">Ciliate</name>
    <dbReference type="NCBI Taxonomy" id="5949"/>
    <lineage>
        <taxon>Eukaryota</taxon>
        <taxon>Sar</taxon>
        <taxon>Alveolata</taxon>
        <taxon>Ciliophora</taxon>
        <taxon>Intramacronucleata</taxon>
        <taxon>Spirotrichea</taxon>
        <taxon>Stichotrichia</taxon>
        <taxon>Sporadotrichida</taxon>
        <taxon>Oxytrichidae</taxon>
        <taxon>Stylonychinae</taxon>
        <taxon>Stylonychia</taxon>
    </lineage>
</organism>
<gene>
    <name evidence="4" type="primary">Contig9669.g10340</name>
    <name evidence="4" type="ORF">STYLEM_3989</name>
</gene>
<feature type="modified residue" description="4-aspartylphosphate" evidence="2">
    <location>
        <position position="83"/>
    </location>
</feature>
<dbReference type="PANTHER" id="PTHR43719">
    <property type="entry name" value="TWO-COMPONENT HISTIDINE KINASE"/>
    <property type="match status" value="1"/>
</dbReference>
<keyword evidence="4" id="KW-0418">Kinase</keyword>
<dbReference type="SUPFAM" id="SSF52172">
    <property type="entry name" value="CheY-like"/>
    <property type="match status" value="1"/>
</dbReference>
<evidence type="ECO:0000259" key="3">
    <source>
        <dbReference type="PROSITE" id="PS50110"/>
    </source>
</evidence>
<dbReference type="Gene3D" id="3.40.50.2300">
    <property type="match status" value="1"/>
</dbReference>
<evidence type="ECO:0000313" key="4">
    <source>
        <dbReference type="EMBL" id="CDW75004.1"/>
    </source>
</evidence>
<evidence type="ECO:0000256" key="1">
    <source>
        <dbReference type="ARBA" id="ARBA00022553"/>
    </source>
</evidence>
<name>A0A078A2J8_STYLE</name>
<keyword evidence="1 2" id="KW-0597">Phosphoprotein</keyword>
<dbReference type="Proteomes" id="UP000039865">
    <property type="component" value="Unassembled WGS sequence"/>
</dbReference>
<dbReference type="SMART" id="SM00448">
    <property type="entry name" value="REC"/>
    <property type="match status" value="1"/>
</dbReference>
<sequence length="158" mass="17982">MSLNDYSNEKINFDQYLGSVTTARYLTSSPEALCQQITFNVKAEKATNGKEGIDKVNQRTMQDEQGPCICNKNNHNYKLIFMDCNMPIMDGFEATIAIRDLQSINQKEIQIVALTANTNVSFKKKCYQSGMNEYLTKPVSVDQLRKTLLKYNIMTNQA</sequence>
<dbReference type="PANTHER" id="PTHR43719:SF28">
    <property type="entry name" value="PEROXIDE STRESS-ACTIVATED HISTIDINE KINASE MAK1-RELATED"/>
    <property type="match status" value="1"/>
</dbReference>
<proteinExistence type="predicted"/>
<keyword evidence="4" id="KW-0808">Transferase</keyword>
<dbReference type="OrthoDB" id="312675at2759"/>
<dbReference type="GO" id="GO:0016301">
    <property type="term" value="F:kinase activity"/>
    <property type="evidence" value="ECO:0007669"/>
    <property type="project" value="UniProtKB-KW"/>
</dbReference>
<dbReference type="EMBL" id="CCKQ01003866">
    <property type="protein sequence ID" value="CDW75004.1"/>
    <property type="molecule type" value="Genomic_DNA"/>
</dbReference>
<keyword evidence="5" id="KW-1185">Reference proteome</keyword>